<accession>A0A1I2K804</accession>
<dbReference type="Pfam" id="PF21291">
    <property type="entry name" value="CYNS_N"/>
    <property type="match status" value="1"/>
</dbReference>
<gene>
    <name evidence="2" type="ORF">SAMN02787118_109362</name>
</gene>
<dbReference type="AlphaFoldDB" id="A0A1I2K804"/>
<dbReference type="InterPro" id="IPR010982">
    <property type="entry name" value="Lambda_DNA-bd_dom_sf"/>
</dbReference>
<evidence type="ECO:0000313" key="3">
    <source>
        <dbReference type="Proteomes" id="UP000181942"/>
    </source>
</evidence>
<dbReference type="Gene3D" id="1.10.260.40">
    <property type="entry name" value="lambda repressor-like DNA-binding domains"/>
    <property type="match status" value="1"/>
</dbReference>
<organism evidence="2 3">
    <name type="scientific">Streptomyces mirabilis</name>
    <dbReference type="NCBI Taxonomy" id="68239"/>
    <lineage>
        <taxon>Bacteria</taxon>
        <taxon>Bacillati</taxon>
        <taxon>Actinomycetota</taxon>
        <taxon>Actinomycetes</taxon>
        <taxon>Kitasatosporales</taxon>
        <taxon>Streptomycetaceae</taxon>
        <taxon>Streptomyces</taxon>
    </lineage>
</organism>
<keyword evidence="2" id="KW-0456">Lyase</keyword>
<dbReference type="RefSeq" id="WP_256258411.1">
    <property type="nucleotide sequence ID" value="NZ_FONR01000009.1"/>
</dbReference>
<dbReference type="EMBL" id="FONR01000009">
    <property type="protein sequence ID" value="SFF62449.1"/>
    <property type="molecule type" value="Genomic_DNA"/>
</dbReference>
<protein>
    <submittedName>
        <fullName evidence="2">Cyanate lyase</fullName>
    </submittedName>
</protein>
<reference evidence="2 3" key="1">
    <citation type="submission" date="2016-10" db="EMBL/GenBank/DDBJ databases">
        <authorList>
            <person name="de Groot N.N."/>
        </authorList>
    </citation>
    <scope>NUCLEOTIDE SEQUENCE [LARGE SCALE GENOMIC DNA]</scope>
    <source>
        <strain evidence="2 3">OK461</strain>
    </source>
</reference>
<proteinExistence type="predicted"/>
<evidence type="ECO:0000259" key="1">
    <source>
        <dbReference type="Pfam" id="PF21291"/>
    </source>
</evidence>
<name>A0A1I2K804_9ACTN</name>
<dbReference type="Proteomes" id="UP000181942">
    <property type="component" value="Unassembled WGS sequence"/>
</dbReference>
<dbReference type="GO" id="GO:0016829">
    <property type="term" value="F:lyase activity"/>
    <property type="evidence" value="ECO:0007669"/>
    <property type="project" value="UniProtKB-KW"/>
</dbReference>
<feature type="domain" description="Cyanate hydratase N-terminal" evidence="1">
    <location>
        <begin position="2"/>
        <end position="55"/>
    </location>
</feature>
<dbReference type="GO" id="GO:0003677">
    <property type="term" value="F:DNA binding"/>
    <property type="evidence" value="ECO:0007669"/>
    <property type="project" value="InterPro"/>
</dbReference>
<sequence length="72" mass="7354">MKTGVTWAQLAEAVGKPSAWTTAALLGQHPMGKDEAATAAALLELGDDAALAFQLQPPRAALDAAVPMDPTI</sequence>
<dbReference type="SUPFAM" id="SSF47413">
    <property type="entry name" value="lambda repressor-like DNA-binding domains"/>
    <property type="match status" value="1"/>
</dbReference>
<evidence type="ECO:0000313" key="2">
    <source>
        <dbReference type="EMBL" id="SFF62449.1"/>
    </source>
</evidence>
<dbReference type="InterPro" id="IPR048564">
    <property type="entry name" value="CYNS_N"/>
</dbReference>